<dbReference type="GO" id="GO:0016020">
    <property type="term" value="C:membrane"/>
    <property type="evidence" value="ECO:0007669"/>
    <property type="project" value="TreeGrafter"/>
</dbReference>
<feature type="domain" description="AB hydrolase-1" evidence="2">
    <location>
        <begin position="30"/>
        <end position="265"/>
    </location>
</feature>
<dbReference type="STRING" id="439228.SAMN06295920_11343"/>
<dbReference type="AlphaFoldDB" id="A0A1T5GAR5"/>
<protein>
    <submittedName>
        <fullName evidence="3">Pimeloyl-ACP methyl ester carboxylesterase</fullName>
    </submittedName>
</protein>
<dbReference type="InterPro" id="IPR050266">
    <property type="entry name" value="AB_hydrolase_sf"/>
</dbReference>
<dbReference type="InterPro" id="IPR000073">
    <property type="entry name" value="AB_hydrolase_1"/>
</dbReference>
<dbReference type="Gene3D" id="3.40.50.1820">
    <property type="entry name" value="alpha/beta hydrolase"/>
    <property type="match status" value="1"/>
</dbReference>
<dbReference type="EMBL" id="FUYM01000013">
    <property type="protein sequence ID" value="SKC05469.1"/>
    <property type="molecule type" value="Genomic_DNA"/>
</dbReference>
<evidence type="ECO:0000313" key="4">
    <source>
        <dbReference type="Proteomes" id="UP000189818"/>
    </source>
</evidence>
<proteinExistence type="predicted"/>
<evidence type="ECO:0000256" key="1">
    <source>
        <dbReference type="ARBA" id="ARBA00022801"/>
    </source>
</evidence>
<organism evidence="3 4">
    <name type="scientific">Rhizorhabdus histidinilytica</name>
    <dbReference type="NCBI Taxonomy" id="439228"/>
    <lineage>
        <taxon>Bacteria</taxon>
        <taxon>Pseudomonadati</taxon>
        <taxon>Pseudomonadota</taxon>
        <taxon>Alphaproteobacteria</taxon>
        <taxon>Sphingomonadales</taxon>
        <taxon>Sphingomonadaceae</taxon>
        <taxon>Rhizorhabdus</taxon>
    </lineage>
</organism>
<reference evidence="4" key="1">
    <citation type="submission" date="2017-02" db="EMBL/GenBank/DDBJ databases">
        <authorList>
            <person name="Varghese N."/>
            <person name="Submissions S."/>
        </authorList>
    </citation>
    <scope>NUCLEOTIDE SEQUENCE [LARGE SCALE GENOMIC DNA]</scope>
    <source>
        <strain evidence="4">UM2</strain>
    </source>
</reference>
<name>A0A1T5GAR5_9SPHN</name>
<dbReference type="PANTHER" id="PTHR43798:SF31">
    <property type="entry name" value="AB HYDROLASE SUPERFAMILY PROTEIN YCLE"/>
    <property type="match status" value="1"/>
</dbReference>
<dbReference type="RefSeq" id="WP_176152674.1">
    <property type="nucleotide sequence ID" value="NZ_FUYM01000013.1"/>
</dbReference>
<gene>
    <name evidence="3" type="ORF">SAMN06295920_11343</name>
</gene>
<keyword evidence="1" id="KW-0378">Hydrolase</keyword>
<dbReference type="Pfam" id="PF12697">
    <property type="entry name" value="Abhydrolase_6"/>
    <property type="match status" value="1"/>
</dbReference>
<accession>A0A1T5GAR5</accession>
<dbReference type="InterPro" id="IPR029058">
    <property type="entry name" value="AB_hydrolase_fold"/>
</dbReference>
<dbReference type="PANTHER" id="PTHR43798">
    <property type="entry name" value="MONOACYLGLYCEROL LIPASE"/>
    <property type="match status" value="1"/>
</dbReference>
<evidence type="ECO:0000313" key="3">
    <source>
        <dbReference type="EMBL" id="SKC05469.1"/>
    </source>
</evidence>
<dbReference type="GO" id="GO:0016787">
    <property type="term" value="F:hydrolase activity"/>
    <property type="evidence" value="ECO:0007669"/>
    <property type="project" value="UniProtKB-KW"/>
</dbReference>
<sequence length="274" mass="30335">MHIAGLEQGSVDIGGGTQLYWEAVGTGRPILFVHGLWASSRFFRRQLEAVGRHHRAIALDLRGHGRSSMTPGGHTVPTLAADLRAFIRALGLERPILVGWSMGALIAWEYHLQFGSDDIGGLVVIDQAPTDFRYPGCEDALVGIAEMHDWAAQVLTNRNQFMRAVLPMMFHRQPDDEAADWMSNEMCSAPEAIAAAIFVDQCLRDYRGMIADYDVPTLVCSGDCSAQPRSGAEFLRDRLPRGELRLFADCGHCLFWEDADGFNEALLSFVERLA</sequence>
<dbReference type="Proteomes" id="UP000189818">
    <property type="component" value="Unassembled WGS sequence"/>
</dbReference>
<keyword evidence="4" id="KW-1185">Reference proteome</keyword>
<evidence type="ECO:0000259" key="2">
    <source>
        <dbReference type="Pfam" id="PF12697"/>
    </source>
</evidence>
<dbReference type="SUPFAM" id="SSF53474">
    <property type="entry name" value="alpha/beta-Hydrolases"/>
    <property type="match status" value="1"/>
</dbReference>